<dbReference type="GO" id="GO:0045259">
    <property type="term" value="C:proton-transporting ATP synthase complex"/>
    <property type="evidence" value="ECO:0007669"/>
    <property type="project" value="UniProtKB-KW"/>
</dbReference>
<evidence type="ECO:0000259" key="2">
    <source>
        <dbReference type="Pfam" id="PF02823"/>
    </source>
</evidence>
<dbReference type="InterPro" id="IPR036771">
    <property type="entry name" value="ATPsynth_dsu/esu_N"/>
</dbReference>
<accession>A0A5R8QFJ5</accession>
<dbReference type="InterPro" id="IPR020546">
    <property type="entry name" value="ATP_synth_F1_dsu/esu_N"/>
</dbReference>
<dbReference type="AlphaFoldDB" id="A0A5R8QFJ5"/>
<name>A0A5R8QFJ5_9FIRM</name>
<evidence type="ECO:0000313" key="4">
    <source>
        <dbReference type="Proteomes" id="UP000306912"/>
    </source>
</evidence>
<dbReference type="OrthoDB" id="9804110at2"/>
<feature type="domain" description="ATP synthase F1 complex delta/epsilon subunit N-terminal" evidence="2">
    <location>
        <begin position="6"/>
        <end position="80"/>
    </location>
</feature>
<comment type="caution">
    <text evidence="3">The sequence shown here is derived from an EMBL/GenBank/DDBJ whole genome shotgun (WGS) entry which is preliminary data.</text>
</comment>
<sequence length="110" mass="12793">MRNVYLEIVSPSGVLYQKDVKGFVIDTNTGQRTVLERHADFLSFFEFSKISILSDSGDEDLFAALGYVHIHENRAHVIAQLTSNDENHIWQIYQKVKRLRLSEKDDEEHE</sequence>
<keyword evidence="4" id="KW-1185">Reference proteome</keyword>
<dbReference type="EMBL" id="VBWP01000002">
    <property type="protein sequence ID" value="TLG76752.1"/>
    <property type="molecule type" value="Genomic_DNA"/>
</dbReference>
<dbReference type="Pfam" id="PF02823">
    <property type="entry name" value="ATP-synt_DE_N"/>
    <property type="match status" value="1"/>
</dbReference>
<dbReference type="GO" id="GO:0015986">
    <property type="term" value="P:proton motive force-driven ATP synthesis"/>
    <property type="evidence" value="ECO:0007669"/>
    <property type="project" value="InterPro"/>
</dbReference>
<keyword evidence="1" id="KW-0139">CF(1)</keyword>
<dbReference type="RefSeq" id="WP_138190389.1">
    <property type="nucleotide sequence ID" value="NZ_VBWP01000002.1"/>
</dbReference>
<dbReference type="Proteomes" id="UP000306912">
    <property type="component" value="Unassembled WGS sequence"/>
</dbReference>
<proteinExistence type="predicted"/>
<dbReference type="InParanoid" id="A0A5R8QFJ5"/>
<evidence type="ECO:0000256" key="1">
    <source>
        <dbReference type="ARBA" id="ARBA00023196"/>
    </source>
</evidence>
<evidence type="ECO:0000313" key="3">
    <source>
        <dbReference type="EMBL" id="TLG76752.1"/>
    </source>
</evidence>
<dbReference type="Gene3D" id="2.60.15.10">
    <property type="entry name" value="F0F1 ATP synthase delta/epsilon subunit, N-terminal"/>
    <property type="match status" value="1"/>
</dbReference>
<keyword evidence="1" id="KW-0066">ATP synthesis</keyword>
<reference evidence="3 4" key="1">
    <citation type="submission" date="2019-05" db="EMBL/GenBank/DDBJ databases">
        <title>Culicoidintestinum kansasii gen. nov., sp. nov. from the gastrointestinal tract of the biting midge, Culicoides sonorensis.</title>
        <authorList>
            <person name="Neupane S."/>
            <person name="Ghosh A."/>
            <person name="Gunther S."/>
            <person name="Martin K."/>
            <person name="Zurek L."/>
        </authorList>
    </citation>
    <scope>NUCLEOTIDE SEQUENCE [LARGE SCALE GENOMIC DNA]</scope>
    <source>
        <strain evidence="3 4">CS-1</strain>
    </source>
</reference>
<organism evidence="3 4">
    <name type="scientific">Culicoidibacter larvae</name>
    <dbReference type="NCBI Taxonomy" id="2579976"/>
    <lineage>
        <taxon>Bacteria</taxon>
        <taxon>Bacillati</taxon>
        <taxon>Bacillota</taxon>
        <taxon>Culicoidibacteria</taxon>
        <taxon>Culicoidibacterales</taxon>
        <taxon>Culicoidibacteraceae</taxon>
        <taxon>Culicoidibacter</taxon>
    </lineage>
</organism>
<protein>
    <submittedName>
        <fullName evidence="3">F0F1 ATP synthase subunit epsilon</fullName>
    </submittedName>
</protein>
<gene>
    <name evidence="3" type="ORF">FEZ08_03810</name>
</gene>
<dbReference type="SUPFAM" id="SSF51344">
    <property type="entry name" value="Epsilon subunit of F1F0-ATP synthase N-terminal domain"/>
    <property type="match status" value="1"/>
</dbReference>